<dbReference type="PANTHER" id="PTHR21450">
    <property type="entry name" value="PROTEIN ALTERED PHOSPHATE STARVATION RESPONSE 1"/>
    <property type="match status" value="1"/>
</dbReference>
<evidence type="ECO:0000256" key="2">
    <source>
        <dbReference type="SAM" id="MobiDB-lite"/>
    </source>
</evidence>
<dbReference type="EMBL" id="JBAMMX010000023">
    <property type="protein sequence ID" value="KAK6917094.1"/>
    <property type="molecule type" value="Genomic_DNA"/>
</dbReference>
<evidence type="ECO:0008006" key="7">
    <source>
        <dbReference type="Google" id="ProtNLM"/>
    </source>
</evidence>
<evidence type="ECO:0000256" key="1">
    <source>
        <dbReference type="SAM" id="Coils"/>
    </source>
</evidence>
<protein>
    <recommendedName>
        <fullName evidence="7">DUF632 domain-containing protein</fullName>
    </recommendedName>
</protein>
<dbReference type="Pfam" id="PF04783">
    <property type="entry name" value="DUF630"/>
    <property type="match status" value="1"/>
</dbReference>
<gene>
    <name evidence="5" type="ORF">RJ641_017845</name>
</gene>
<name>A0AAN8UMY7_9MAGN</name>
<feature type="non-terminal residue" evidence="5">
    <location>
        <position position="1"/>
    </location>
</feature>
<dbReference type="InterPro" id="IPR006868">
    <property type="entry name" value="DUF630"/>
</dbReference>
<dbReference type="Proteomes" id="UP001370490">
    <property type="component" value="Unassembled WGS sequence"/>
</dbReference>
<feature type="compositionally biased region" description="Low complexity" evidence="2">
    <location>
        <begin position="136"/>
        <end position="145"/>
    </location>
</feature>
<comment type="caution">
    <text evidence="5">The sequence shown here is derived from an EMBL/GenBank/DDBJ whole genome shotgun (WGS) entry which is preliminary data.</text>
</comment>
<proteinExistence type="predicted"/>
<evidence type="ECO:0000313" key="5">
    <source>
        <dbReference type="EMBL" id="KAK6917094.1"/>
    </source>
</evidence>
<keyword evidence="6" id="KW-1185">Reference proteome</keyword>
<feature type="compositionally biased region" description="Pro residues" evidence="2">
    <location>
        <begin position="83"/>
        <end position="101"/>
    </location>
</feature>
<feature type="domain" description="DUF632" evidence="3">
    <location>
        <begin position="232"/>
        <end position="533"/>
    </location>
</feature>
<feature type="domain" description="DUF630" evidence="4">
    <location>
        <begin position="11"/>
        <end position="67"/>
    </location>
</feature>
<accession>A0AAN8UMY7</accession>
<organism evidence="5 6">
    <name type="scientific">Dillenia turbinata</name>
    <dbReference type="NCBI Taxonomy" id="194707"/>
    <lineage>
        <taxon>Eukaryota</taxon>
        <taxon>Viridiplantae</taxon>
        <taxon>Streptophyta</taxon>
        <taxon>Embryophyta</taxon>
        <taxon>Tracheophyta</taxon>
        <taxon>Spermatophyta</taxon>
        <taxon>Magnoliopsida</taxon>
        <taxon>eudicotyledons</taxon>
        <taxon>Gunneridae</taxon>
        <taxon>Pentapetalae</taxon>
        <taxon>Dilleniales</taxon>
        <taxon>Dilleniaceae</taxon>
        <taxon>Dillenia</taxon>
    </lineage>
</organism>
<evidence type="ECO:0000313" key="6">
    <source>
        <dbReference type="Proteomes" id="UP001370490"/>
    </source>
</evidence>
<feature type="compositionally biased region" description="Acidic residues" evidence="2">
    <location>
        <begin position="160"/>
        <end position="175"/>
    </location>
</feature>
<reference evidence="5 6" key="1">
    <citation type="submission" date="2023-12" db="EMBL/GenBank/DDBJ databases">
        <title>A high-quality genome assembly for Dillenia turbinata (Dilleniales).</title>
        <authorList>
            <person name="Chanderbali A."/>
        </authorList>
    </citation>
    <scope>NUCLEOTIDE SEQUENCE [LARGE SCALE GENOMIC DNA]</scope>
    <source>
        <strain evidence="5">LSX21</strain>
        <tissue evidence="5">Leaf</tissue>
    </source>
</reference>
<dbReference type="InterPro" id="IPR006867">
    <property type="entry name" value="DUF632"/>
</dbReference>
<feature type="region of interest" description="Disordered" evidence="2">
    <location>
        <begin position="78"/>
        <end position="175"/>
    </location>
</feature>
<sequence>VVNSEQISGKMGCVASRIDKEERVQICKERKKLMKRLVRFRGEFANAQLAYLRALKNTGVTLRQFTELDTLEFESTPIRVALPPSPPPPLPPSPPPPPPFSPDVRKSKDNLEENGQEESMEIDEDDSCTPPPPPVSSSSWDFWDPFGASSPQDEKSETVELAEEEKWEETNTEFQEEDQEELAVASKVVNLPSVKQQTMEVVDDNSSMMSWYTKDTADAAMVVWRNKKTLPGIMKELDDYFLKACVGGKGIAVLMDLNEGNGLLQQSFNENKRKRSNSAKVFTALSWTWSSKSLQFARDIVELCGPAEPCRPGAHCITIDKLYAHEQRLYKEVKEEEIIKVEHEKKSALLQKLEDEDHDWSKTDKTRLTVESLQSDIIGLQQSISRTCSAILNLITEELHPQLVALTSGLMHMWRTMYECHQVQNHISQQMSHLTNHQSMEPTTDYHRHATVQLQNEVTNWYSSFCGLLKSQRDYVRALCRWIQLTDCLVDDSEQSNFSASIRTLCEEWQHALEKLPEKVASEAIRSFLLAIHSIMLQQAEERNLKKKSEKLERRLQKEMRSLAEMENKLEGSFPTGEGYHNLSPKNPLAVKLARTEALRKRMEGEKAKYLNSVQVTGEMTLNNLQTSLPNVFHALMGFSGACAQVFESIQNQSKEAGGSL</sequence>
<evidence type="ECO:0000259" key="4">
    <source>
        <dbReference type="Pfam" id="PF04783"/>
    </source>
</evidence>
<feature type="coiled-coil region" evidence="1">
    <location>
        <begin position="535"/>
        <end position="569"/>
    </location>
</feature>
<dbReference type="PANTHER" id="PTHR21450:SF21">
    <property type="entry name" value="REDUCTASE SUBUNIT C, PUTATIVE (DUF630 AND DUF632)-RELATED"/>
    <property type="match status" value="1"/>
</dbReference>
<dbReference type="AlphaFoldDB" id="A0AAN8UMY7"/>
<keyword evidence="1" id="KW-0175">Coiled coil</keyword>
<evidence type="ECO:0000259" key="3">
    <source>
        <dbReference type="Pfam" id="PF04782"/>
    </source>
</evidence>
<dbReference type="Pfam" id="PF04782">
    <property type="entry name" value="DUF632"/>
    <property type="match status" value="1"/>
</dbReference>
<feature type="compositionally biased region" description="Acidic residues" evidence="2">
    <location>
        <begin position="112"/>
        <end position="127"/>
    </location>
</feature>